<evidence type="ECO:0000256" key="1">
    <source>
        <dbReference type="SAM" id="MobiDB-lite"/>
    </source>
</evidence>
<dbReference type="EMBL" id="JABEVY010000349">
    <property type="protein sequence ID" value="KAF5235528.1"/>
    <property type="molecule type" value="Genomic_DNA"/>
</dbReference>
<dbReference type="AlphaFoldDB" id="A0A8H4YVY6"/>
<dbReference type="Gene3D" id="3.40.390.10">
    <property type="entry name" value="Collagenase (Catalytic Domain)"/>
    <property type="match status" value="1"/>
</dbReference>
<keyword evidence="3" id="KW-1185">Reference proteome</keyword>
<protein>
    <submittedName>
        <fullName evidence="2">Uncharacterized protein</fullName>
    </submittedName>
</protein>
<feature type="region of interest" description="Disordered" evidence="1">
    <location>
        <begin position="1"/>
        <end position="22"/>
    </location>
</feature>
<evidence type="ECO:0000313" key="2">
    <source>
        <dbReference type="EMBL" id="KAF5235528.1"/>
    </source>
</evidence>
<sequence>MAESKGAAAKAEDDSSPTKDSLLKMWEVDEACASEVQFMEDSMEIALEIVTATLSALEYIKNSNPPSKQQDPKSYYKYTSIWESCQAFLGFEPAEEPGHLQSAVDLFAKMKQTIPASENDPPKGYVTHFQNLPNHKPKLMCGDSPSEKSWKWYGSSDTIPGQQQNLMSMNKDFRDYALRSWDGAWYYDRRFVWKQKAKETPIFCEPDTLAGVAWDKDIIIFCDNQFTPKAKAFKTPKAWRASGISEGLSLNSYKDHLSVVMVHELIHWFGGTVSKDGAKPTAKIDDQTAIDASGKLIYKRGEKEFAYSSIPSADELEELKPVLAYGRERIWQLAFCGKKPIQEHCGAVKAMHNADSLALFALAMYYEDWDWSHSVARVLGKEYKKEKDTRKRPGGKQGQRPPKVA</sequence>
<organism evidence="2 3">
    <name type="scientific">Fusarium anthophilum</name>
    <dbReference type="NCBI Taxonomy" id="48485"/>
    <lineage>
        <taxon>Eukaryota</taxon>
        <taxon>Fungi</taxon>
        <taxon>Dikarya</taxon>
        <taxon>Ascomycota</taxon>
        <taxon>Pezizomycotina</taxon>
        <taxon>Sordariomycetes</taxon>
        <taxon>Hypocreomycetidae</taxon>
        <taxon>Hypocreales</taxon>
        <taxon>Nectriaceae</taxon>
        <taxon>Fusarium</taxon>
        <taxon>Fusarium fujikuroi species complex</taxon>
    </lineage>
</organism>
<feature type="region of interest" description="Disordered" evidence="1">
    <location>
        <begin position="382"/>
        <end position="405"/>
    </location>
</feature>
<dbReference type="Proteomes" id="UP000573603">
    <property type="component" value="Unassembled WGS sequence"/>
</dbReference>
<proteinExistence type="predicted"/>
<evidence type="ECO:0000313" key="3">
    <source>
        <dbReference type="Proteomes" id="UP000573603"/>
    </source>
</evidence>
<comment type="caution">
    <text evidence="2">The sequence shown here is derived from an EMBL/GenBank/DDBJ whole genome shotgun (WGS) entry which is preliminary data.</text>
</comment>
<accession>A0A8H4YVY6</accession>
<reference evidence="2 3" key="1">
    <citation type="journal article" date="2020" name="BMC Genomics">
        <title>Correction to: Identification and distribution of gene clusters required for synthesis of sphingolipid metabolism inhibitors in diverse species of the filamentous fungus Fusarium.</title>
        <authorList>
            <person name="Kim H.S."/>
            <person name="Lohmar J.M."/>
            <person name="Busman M."/>
            <person name="Brown D.W."/>
            <person name="Naumann T.A."/>
            <person name="Divon H.H."/>
            <person name="Lysoe E."/>
            <person name="Uhlig S."/>
            <person name="Proctor R.H."/>
        </authorList>
    </citation>
    <scope>NUCLEOTIDE SEQUENCE [LARGE SCALE GENOMIC DNA]</scope>
    <source>
        <strain evidence="2 3">NRRL 25214</strain>
    </source>
</reference>
<dbReference type="GO" id="GO:0008237">
    <property type="term" value="F:metallopeptidase activity"/>
    <property type="evidence" value="ECO:0007669"/>
    <property type="project" value="InterPro"/>
</dbReference>
<gene>
    <name evidence="2" type="ORF">FANTH_11679</name>
</gene>
<feature type="compositionally biased region" description="Basic and acidic residues" evidence="1">
    <location>
        <begin position="382"/>
        <end position="391"/>
    </location>
</feature>
<dbReference type="InterPro" id="IPR024079">
    <property type="entry name" value="MetalloPept_cat_dom_sf"/>
</dbReference>
<name>A0A8H4YVY6_9HYPO</name>